<proteinExistence type="predicted"/>
<accession>A0A1F7FM88</accession>
<sequence length="135" mass="16103">MELESIRQRHQEGLSGEIKNQLVACLQKNIDEFAAFFKDEKKAWQKEIDVFTALKLYFLQKKTINVREEMNSQIEEMSKEIERRTKADPRADSNQIKLEWTKQNAAHWRAHRILEIIYVLNENRNLFMNMVAHIA</sequence>
<comment type="caution">
    <text evidence="1">The sequence shown here is derived from an EMBL/GenBank/DDBJ whole genome shotgun (WGS) entry which is preliminary data.</text>
</comment>
<dbReference type="Proteomes" id="UP000179243">
    <property type="component" value="Unassembled WGS sequence"/>
</dbReference>
<evidence type="ECO:0000313" key="1">
    <source>
        <dbReference type="EMBL" id="OGK07616.1"/>
    </source>
</evidence>
<dbReference type="EMBL" id="MFYX01000001">
    <property type="protein sequence ID" value="OGK07616.1"/>
    <property type="molecule type" value="Genomic_DNA"/>
</dbReference>
<protein>
    <submittedName>
        <fullName evidence="1">Uncharacterized protein</fullName>
    </submittedName>
</protein>
<gene>
    <name evidence="1" type="ORF">A2519_21870</name>
</gene>
<name>A0A1F7FM88_UNCRA</name>
<dbReference type="AlphaFoldDB" id="A0A1F7FM88"/>
<evidence type="ECO:0000313" key="2">
    <source>
        <dbReference type="Proteomes" id="UP000179243"/>
    </source>
</evidence>
<organism evidence="1 2">
    <name type="scientific">Candidatus Raymondbacteria bacterium RIFOXYD12_FULL_49_13</name>
    <dbReference type="NCBI Taxonomy" id="1817890"/>
    <lineage>
        <taxon>Bacteria</taxon>
        <taxon>Raymondiibacteriota</taxon>
    </lineage>
</organism>
<reference evidence="1 2" key="1">
    <citation type="journal article" date="2016" name="Nat. Commun.">
        <title>Thousands of microbial genomes shed light on interconnected biogeochemical processes in an aquifer system.</title>
        <authorList>
            <person name="Anantharaman K."/>
            <person name="Brown C.T."/>
            <person name="Hug L.A."/>
            <person name="Sharon I."/>
            <person name="Castelle C.J."/>
            <person name="Probst A.J."/>
            <person name="Thomas B.C."/>
            <person name="Singh A."/>
            <person name="Wilkins M.J."/>
            <person name="Karaoz U."/>
            <person name="Brodie E.L."/>
            <person name="Williams K.H."/>
            <person name="Hubbard S.S."/>
            <person name="Banfield J.F."/>
        </authorList>
    </citation>
    <scope>NUCLEOTIDE SEQUENCE [LARGE SCALE GENOMIC DNA]</scope>
</reference>